<dbReference type="Pfam" id="PF13456">
    <property type="entry name" value="RVT_3"/>
    <property type="match status" value="1"/>
</dbReference>
<dbReference type="GO" id="GO:0003676">
    <property type="term" value="F:nucleic acid binding"/>
    <property type="evidence" value="ECO:0007669"/>
    <property type="project" value="InterPro"/>
</dbReference>
<dbReference type="CDD" id="cd06222">
    <property type="entry name" value="RNase_H_like"/>
    <property type="match status" value="1"/>
</dbReference>
<dbReference type="AlphaFoldDB" id="A0AAF0TEL0"/>
<dbReference type="SMR" id="A0AAF0TEL0"/>
<sequence length="249" mass="28363">MFICWELWRSRCNHKYETIKPSVYRSKRNITNILFFTLQSNFGRIKVENSWENINQIFDVSINHKNAIRVNWIRPPTMFAKLNTDGSCVNGRCGGGGILRNSLGQVIMAFTINLGEGTSNWAEAMSMLHGMQLCIQRGVNMIIGETDSILLAKAITKSWSIPWRMYIPVKKIQKIVEEHGFTINHCLREANQPADKLASISLSTDVNQVFNSYANLPSLVKGLVNLDRMNLPTFRSKRTKDANLIFEPP</sequence>
<proteinExistence type="predicted"/>
<dbReference type="Gene3D" id="3.30.420.10">
    <property type="entry name" value="Ribonuclease H-like superfamily/Ribonuclease H"/>
    <property type="match status" value="1"/>
</dbReference>
<reference evidence="2" key="1">
    <citation type="submission" date="2023-08" db="EMBL/GenBank/DDBJ databases">
        <title>A de novo genome assembly of Solanum verrucosum Schlechtendal, a Mexican diploid species geographically isolated from the other diploid A-genome species in potato relatives.</title>
        <authorList>
            <person name="Hosaka K."/>
        </authorList>
    </citation>
    <scope>NUCLEOTIDE SEQUENCE</scope>
    <source>
        <tissue evidence="2">Young leaves</tissue>
    </source>
</reference>
<evidence type="ECO:0000313" key="3">
    <source>
        <dbReference type="Proteomes" id="UP001234989"/>
    </source>
</evidence>
<dbReference type="SUPFAM" id="SSF53098">
    <property type="entry name" value="Ribonuclease H-like"/>
    <property type="match status" value="1"/>
</dbReference>
<organism evidence="2 3">
    <name type="scientific">Solanum verrucosum</name>
    <dbReference type="NCBI Taxonomy" id="315347"/>
    <lineage>
        <taxon>Eukaryota</taxon>
        <taxon>Viridiplantae</taxon>
        <taxon>Streptophyta</taxon>
        <taxon>Embryophyta</taxon>
        <taxon>Tracheophyta</taxon>
        <taxon>Spermatophyta</taxon>
        <taxon>Magnoliopsida</taxon>
        <taxon>eudicotyledons</taxon>
        <taxon>Gunneridae</taxon>
        <taxon>Pentapetalae</taxon>
        <taxon>asterids</taxon>
        <taxon>lamiids</taxon>
        <taxon>Solanales</taxon>
        <taxon>Solanaceae</taxon>
        <taxon>Solanoideae</taxon>
        <taxon>Solaneae</taxon>
        <taxon>Solanum</taxon>
    </lineage>
</organism>
<protein>
    <recommendedName>
        <fullName evidence="1">RNase H type-1 domain-containing protein</fullName>
    </recommendedName>
</protein>
<gene>
    <name evidence="2" type="ORF">MTR67_009606</name>
</gene>
<dbReference type="Proteomes" id="UP001234989">
    <property type="component" value="Chromosome 2"/>
</dbReference>
<feature type="domain" description="RNase H type-1" evidence="1">
    <location>
        <begin position="83"/>
        <end position="199"/>
    </location>
</feature>
<dbReference type="EMBL" id="CP133613">
    <property type="protein sequence ID" value="WMV16221.1"/>
    <property type="molecule type" value="Genomic_DNA"/>
</dbReference>
<dbReference type="PANTHER" id="PTHR47723:SF19">
    <property type="entry name" value="POLYNUCLEOTIDYL TRANSFERASE, RIBONUCLEASE H-LIKE SUPERFAMILY PROTEIN"/>
    <property type="match status" value="1"/>
</dbReference>
<name>A0AAF0TEL0_SOLVR</name>
<keyword evidence="3" id="KW-1185">Reference proteome</keyword>
<accession>A0AAF0TEL0</accession>
<dbReference type="InterPro" id="IPR012337">
    <property type="entry name" value="RNaseH-like_sf"/>
</dbReference>
<dbReference type="InterPro" id="IPR053151">
    <property type="entry name" value="RNase_H-like"/>
</dbReference>
<dbReference type="GO" id="GO:0004523">
    <property type="term" value="F:RNA-DNA hybrid ribonuclease activity"/>
    <property type="evidence" value="ECO:0007669"/>
    <property type="project" value="InterPro"/>
</dbReference>
<dbReference type="InterPro" id="IPR036397">
    <property type="entry name" value="RNaseH_sf"/>
</dbReference>
<dbReference type="PANTHER" id="PTHR47723">
    <property type="entry name" value="OS05G0353850 PROTEIN"/>
    <property type="match status" value="1"/>
</dbReference>
<dbReference type="InterPro" id="IPR044730">
    <property type="entry name" value="RNase_H-like_dom_plant"/>
</dbReference>
<evidence type="ECO:0000259" key="1">
    <source>
        <dbReference type="Pfam" id="PF13456"/>
    </source>
</evidence>
<evidence type="ECO:0000313" key="2">
    <source>
        <dbReference type="EMBL" id="WMV16221.1"/>
    </source>
</evidence>
<dbReference type="InterPro" id="IPR002156">
    <property type="entry name" value="RNaseH_domain"/>
</dbReference>